<dbReference type="CDD" id="cd03230">
    <property type="entry name" value="ABC_DR_subfamily_A"/>
    <property type="match status" value="1"/>
</dbReference>
<proteinExistence type="predicted"/>
<dbReference type="PANTHER" id="PTHR42939:SF3">
    <property type="entry name" value="ABC TRANSPORTER ATP-BINDING COMPONENT"/>
    <property type="match status" value="1"/>
</dbReference>
<dbReference type="InterPro" id="IPR003439">
    <property type="entry name" value="ABC_transporter-like_ATP-bd"/>
</dbReference>
<accession>A0A372MFW3</accession>
<dbReference type="SMART" id="SM00382">
    <property type="entry name" value="AAA"/>
    <property type="match status" value="1"/>
</dbReference>
<dbReference type="EMBL" id="QUWK01000008">
    <property type="protein sequence ID" value="RFU94634.1"/>
    <property type="molecule type" value="Genomic_DNA"/>
</dbReference>
<keyword evidence="1" id="KW-0813">Transport</keyword>
<dbReference type="Pfam" id="PF00005">
    <property type="entry name" value="ABC_tran"/>
    <property type="match status" value="1"/>
</dbReference>
<dbReference type="Gene3D" id="3.40.50.300">
    <property type="entry name" value="P-loop containing nucleotide triphosphate hydrolases"/>
    <property type="match status" value="1"/>
</dbReference>
<evidence type="ECO:0000256" key="1">
    <source>
        <dbReference type="ARBA" id="ARBA00022448"/>
    </source>
</evidence>
<evidence type="ECO:0000313" key="6">
    <source>
        <dbReference type="Proteomes" id="UP000264002"/>
    </source>
</evidence>
<dbReference type="InterPro" id="IPR027417">
    <property type="entry name" value="P-loop_NTPase"/>
</dbReference>
<evidence type="ECO:0000256" key="3">
    <source>
        <dbReference type="ARBA" id="ARBA00022840"/>
    </source>
</evidence>
<evidence type="ECO:0000256" key="2">
    <source>
        <dbReference type="ARBA" id="ARBA00022741"/>
    </source>
</evidence>
<evidence type="ECO:0000313" key="5">
    <source>
        <dbReference type="EMBL" id="RFU94634.1"/>
    </source>
</evidence>
<feature type="domain" description="ABC transporter" evidence="4">
    <location>
        <begin position="4"/>
        <end position="233"/>
    </location>
</feature>
<dbReference type="InterPro" id="IPR003593">
    <property type="entry name" value="AAA+_ATPase"/>
</dbReference>
<dbReference type="Proteomes" id="UP000264002">
    <property type="component" value="Unassembled WGS sequence"/>
</dbReference>
<keyword evidence="3 5" id="KW-0067">ATP-binding</keyword>
<protein>
    <submittedName>
        <fullName evidence="5">ABC transporter ATP-binding protein</fullName>
    </submittedName>
</protein>
<keyword evidence="6" id="KW-1185">Reference proteome</keyword>
<organism evidence="5 6">
    <name type="scientific">Sphaerochaeta halotolerans</name>
    <dbReference type="NCBI Taxonomy" id="2293840"/>
    <lineage>
        <taxon>Bacteria</taxon>
        <taxon>Pseudomonadati</taxon>
        <taxon>Spirochaetota</taxon>
        <taxon>Spirochaetia</taxon>
        <taxon>Spirochaetales</taxon>
        <taxon>Sphaerochaetaceae</taxon>
        <taxon>Sphaerochaeta</taxon>
    </lineage>
</organism>
<evidence type="ECO:0000259" key="4">
    <source>
        <dbReference type="PROSITE" id="PS50893"/>
    </source>
</evidence>
<sequence>MNKMGQAIICKGLKKQLGNFTLDYPVFTVAEGTVHGLIGANGSGKTTTLKLLLGLLRQDAGDVSVLGSTNIGVDDQARNSIGFMVDGAGIPSMLNPIELGRLFQSLYTYWDASYYQQLLMQFHLDAKKPYRKCSRGMKVKIQLALALSHNAKLLILDEPTSGLDPVSRDEIITLLSRYSEDENHTILISSHITSDLEKLCDYVTFLEDGKIRLSSEKDELLERYRLIQIPSTRIADVEPNTIKGRRDGQFQSEFLMRTEEVPPFGEAQRVTLEQIIIMLSVGGDWS</sequence>
<dbReference type="GO" id="GO:0016887">
    <property type="term" value="F:ATP hydrolysis activity"/>
    <property type="evidence" value="ECO:0007669"/>
    <property type="project" value="InterPro"/>
</dbReference>
<dbReference type="InterPro" id="IPR051782">
    <property type="entry name" value="ABC_Transporter_VariousFunc"/>
</dbReference>
<keyword evidence="2" id="KW-0547">Nucleotide-binding</keyword>
<name>A0A372MFW3_9SPIR</name>
<dbReference type="SUPFAM" id="SSF52540">
    <property type="entry name" value="P-loop containing nucleoside triphosphate hydrolases"/>
    <property type="match status" value="1"/>
</dbReference>
<gene>
    <name evidence="5" type="ORF">DYP60_08980</name>
</gene>
<reference evidence="5 6" key="2">
    <citation type="submission" date="2018-09" db="EMBL/GenBank/DDBJ databases">
        <title>Genome of Sphaerochaeta halotolerans strain 4-11.</title>
        <authorList>
            <person name="Nazina T.N."/>
            <person name="Sokolova D.S."/>
        </authorList>
    </citation>
    <scope>NUCLEOTIDE SEQUENCE [LARGE SCALE GENOMIC DNA]</scope>
    <source>
        <strain evidence="5 6">4-11</strain>
    </source>
</reference>
<dbReference type="GO" id="GO:0005524">
    <property type="term" value="F:ATP binding"/>
    <property type="evidence" value="ECO:0007669"/>
    <property type="project" value="UniProtKB-KW"/>
</dbReference>
<reference evidence="6" key="1">
    <citation type="submission" date="2018-08" db="EMBL/GenBank/DDBJ databases">
        <authorList>
            <person name="Grouzdev D.S."/>
            <person name="Krutkina M.S."/>
        </authorList>
    </citation>
    <scope>NUCLEOTIDE SEQUENCE [LARGE SCALE GENOMIC DNA]</scope>
    <source>
        <strain evidence="6">4-11</strain>
    </source>
</reference>
<dbReference type="RefSeq" id="WP_117330668.1">
    <property type="nucleotide sequence ID" value="NZ_QUWK01000008.1"/>
</dbReference>
<dbReference type="PANTHER" id="PTHR42939">
    <property type="entry name" value="ABC TRANSPORTER ATP-BINDING PROTEIN ALBC-RELATED"/>
    <property type="match status" value="1"/>
</dbReference>
<comment type="caution">
    <text evidence="5">The sequence shown here is derived from an EMBL/GenBank/DDBJ whole genome shotgun (WGS) entry which is preliminary data.</text>
</comment>
<dbReference type="AlphaFoldDB" id="A0A372MFW3"/>
<dbReference type="PROSITE" id="PS50893">
    <property type="entry name" value="ABC_TRANSPORTER_2"/>
    <property type="match status" value="1"/>
</dbReference>